<proteinExistence type="predicted"/>
<organism evidence="1 2">
    <name type="scientific">Actinomadura coerulea</name>
    <dbReference type="NCBI Taxonomy" id="46159"/>
    <lineage>
        <taxon>Bacteria</taxon>
        <taxon>Bacillati</taxon>
        <taxon>Actinomycetota</taxon>
        <taxon>Actinomycetes</taxon>
        <taxon>Streptosporangiales</taxon>
        <taxon>Thermomonosporaceae</taxon>
        <taxon>Actinomadura</taxon>
    </lineage>
</organism>
<name>A0A7X0FXL3_9ACTN</name>
<evidence type="ECO:0000313" key="2">
    <source>
        <dbReference type="Proteomes" id="UP000546324"/>
    </source>
</evidence>
<gene>
    <name evidence="1" type="ORF">BKA00_002533</name>
</gene>
<sequence length="35" mass="3752">MMNAAPSSETNHCIDLSLDPLLAEGLNVLFAMFDA</sequence>
<keyword evidence="2" id="KW-1185">Reference proteome</keyword>
<dbReference type="EMBL" id="JACHMQ010000001">
    <property type="protein sequence ID" value="MBB6395619.1"/>
    <property type="molecule type" value="Genomic_DNA"/>
</dbReference>
<dbReference type="AlphaFoldDB" id="A0A7X0FXL3"/>
<dbReference type="Proteomes" id="UP000546324">
    <property type="component" value="Unassembled WGS sequence"/>
</dbReference>
<protein>
    <submittedName>
        <fullName evidence="1">Uncharacterized protein</fullName>
    </submittedName>
</protein>
<accession>A0A7X0FXL3</accession>
<comment type="caution">
    <text evidence="1">The sequence shown here is derived from an EMBL/GenBank/DDBJ whole genome shotgun (WGS) entry which is preliminary data.</text>
</comment>
<reference evidence="1 2" key="1">
    <citation type="submission" date="2020-08" db="EMBL/GenBank/DDBJ databases">
        <title>Sequencing the genomes of 1000 actinobacteria strains.</title>
        <authorList>
            <person name="Klenk H.-P."/>
        </authorList>
    </citation>
    <scope>NUCLEOTIDE SEQUENCE [LARGE SCALE GENOMIC DNA]</scope>
    <source>
        <strain evidence="1 2">DSM 43675</strain>
    </source>
</reference>
<evidence type="ECO:0000313" key="1">
    <source>
        <dbReference type="EMBL" id="MBB6395619.1"/>
    </source>
</evidence>